<keyword evidence="7 8" id="KW-0472">Membrane</keyword>
<dbReference type="InterPro" id="IPR044746">
    <property type="entry name" value="ABCC_6TM_D1"/>
</dbReference>
<evidence type="ECO:0000256" key="1">
    <source>
        <dbReference type="ARBA" id="ARBA00004141"/>
    </source>
</evidence>
<keyword evidence="5" id="KW-0067">ATP-binding</keyword>
<dbReference type="Pfam" id="PF00664">
    <property type="entry name" value="ABC_membrane"/>
    <property type="match status" value="1"/>
</dbReference>
<dbReference type="GO" id="GO:0140359">
    <property type="term" value="F:ABC-type transporter activity"/>
    <property type="evidence" value="ECO:0007669"/>
    <property type="project" value="InterPro"/>
</dbReference>
<evidence type="ECO:0000259" key="9">
    <source>
        <dbReference type="PROSITE" id="PS50929"/>
    </source>
</evidence>
<dbReference type="SUPFAM" id="SSF90123">
    <property type="entry name" value="ABC transporter transmembrane region"/>
    <property type="match status" value="1"/>
</dbReference>
<dbReference type="Gene3D" id="1.20.1560.10">
    <property type="entry name" value="ABC transporter type 1, transmembrane domain"/>
    <property type="match status" value="1"/>
</dbReference>
<gene>
    <name evidence="10" type="ORF">CRG98_030990</name>
</gene>
<feature type="transmembrane region" description="Helical" evidence="8">
    <location>
        <begin position="273"/>
        <end position="294"/>
    </location>
</feature>
<evidence type="ECO:0000256" key="4">
    <source>
        <dbReference type="ARBA" id="ARBA00022741"/>
    </source>
</evidence>
<evidence type="ECO:0000256" key="2">
    <source>
        <dbReference type="ARBA" id="ARBA00022448"/>
    </source>
</evidence>
<dbReference type="EMBL" id="PGOL01002368">
    <property type="protein sequence ID" value="PKI48625.1"/>
    <property type="molecule type" value="Genomic_DNA"/>
</dbReference>
<accession>A0A2I0IXG5</accession>
<keyword evidence="11" id="KW-1185">Reference proteome</keyword>
<dbReference type="FunFam" id="1.20.1560.10:FF:000003">
    <property type="entry name" value="ABC transporter C family member 10"/>
    <property type="match status" value="1"/>
</dbReference>
<feature type="transmembrane region" description="Helical" evidence="8">
    <location>
        <begin position="111"/>
        <end position="129"/>
    </location>
</feature>
<dbReference type="GO" id="GO:0005524">
    <property type="term" value="F:ATP binding"/>
    <property type="evidence" value="ECO:0007669"/>
    <property type="project" value="UniProtKB-KW"/>
</dbReference>
<evidence type="ECO:0000256" key="7">
    <source>
        <dbReference type="ARBA" id="ARBA00023136"/>
    </source>
</evidence>
<dbReference type="CDD" id="cd18579">
    <property type="entry name" value="ABC_6TM_ABCC_D1"/>
    <property type="match status" value="1"/>
</dbReference>
<dbReference type="InterPro" id="IPR056228">
    <property type="entry name" value="ABCC10-like_N"/>
</dbReference>
<feature type="transmembrane region" description="Helical" evidence="8">
    <location>
        <begin position="32"/>
        <end position="55"/>
    </location>
</feature>
<dbReference type="InterPro" id="IPR003439">
    <property type="entry name" value="ABC_transporter-like_ATP-bd"/>
</dbReference>
<comment type="subcellular location">
    <subcellularLocation>
        <location evidence="1">Membrane</location>
        <topology evidence="1">Multi-pass membrane protein</topology>
    </subcellularLocation>
</comment>
<protein>
    <recommendedName>
        <fullName evidence="9">ABC transmembrane type-1 domain-containing protein</fullName>
    </recommendedName>
</protein>
<evidence type="ECO:0000256" key="6">
    <source>
        <dbReference type="ARBA" id="ARBA00022989"/>
    </source>
</evidence>
<dbReference type="InterPro" id="IPR036640">
    <property type="entry name" value="ABC1_TM_sf"/>
</dbReference>
<feature type="transmembrane region" description="Helical" evidence="8">
    <location>
        <begin position="373"/>
        <end position="400"/>
    </location>
</feature>
<dbReference type="Pfam" id="PF00005">
    <property type="entry name" value="ABC_tran"/>
    <property type="match status" value="1"/>
</dbReference>
<feature type="transmembrane region" description="Helical" evidence="8">
    <location>
        <begin position="465"/>
        <end position="488"/>
    </location>
</feature>
<keyword evidence="6 8" id="KW-1133">Transmembrane helix</keyword>
<dbReference type="GO" id="GO:0016887">
    <property type="term" value="F:ATP hydrolysis activity"/>
    <property type="evidence" value="ECO:0007669"/>
    <property type="project" value="InterPro"/>
</dbReference>
<dbReference type="PROSITE" id="PS50929">
    <property type="entry name" value="ABC_TM1F"/>
    <property type="match status" value="1"/>
</dbReference>
<proteinExistence type="predicted"/>
<evidence type="ECO:0000256" key="8">
    <source>
        <dbReference type="SAM" id="Phobius"/>
    </source>
</evidence>
<dbReference type="Pfam" id="PF24358">
    <property type="entry name" value="ABCC10_N"/>
    <property type="match status" value="1"/>
</dbReference>
<organism evidence="10 11">
    <name type="scientific">Punica granatum</name>
    <name type="common">Pomegranate</name>
    <dbReference type="NCBI Taxonomy" id="22663"/>
    <lineage>
        <taxon>Eukaryota</taxon>
        <taxon>Viridiplantae</taxon>
        <taxon>Streptophyta</taxon>
        <taxon>Embryophyta</taxon>
        <taxon>Tracheophyta</taxon>
        <taxon>Spermatophyta</taxon>
        <taxon>Magnoliopsida</taxon>
        <taxon>eudicotyledons</taxon>
        <taxon>Gunneridae</taxon>
        <taxon>Pentapetalae</taxon>
        <taxon>rosids</taxon>
        <taxon>malvids</taxon>
        <taxon>Myrtales</taxon>
        <taxon>Lythraceae</taxon>
        <taxon>Punica</taxon>
    </lineage>
</organism>
<evidence type="ECO:0000256" key="3">
    <source>
        <dbReference type="ARBA" id="ARBA00022692"/>
    </source>
</evidence>
<dbReference type="PANTHER" id="PTHR24223:SF263">
    <property type="entry name" value="ABC-TYPE XENOBIOTIC TRANSPORTER"/>
    <property type="match status" value="1"/>
</dbReference>
<dbReference type="InterPro" id="IPR027417">
    <property type="entry name" value="P-loop_NTPase"/>
</dbReference>
<name>A0A2I0IXG5_PUNGR</name>
<dbReference type="GO" id="GO:0016020">
    <property type="term" value="C:membrane"/>
    <property type="evidence" value="ECO:0007669"/>
    <property type="project" value="UniProtKB-SubCell"/>
</dbReference>
<evidence type="ECO:0000256" key="5">
    <source>
        <dbReference type="ARBA" id="ARBA00022840"/>
    </source>
</evidence>
<dbReference type="Proteomes" id="UP000233551">
    <property type="component" value="Unassembled WGS sequence"/>
</dbReference>
<comment type="caution">
    <text evidence="10">The sequence shown here is derived from an EMBL/GenBank/DDBJ whole genome shotgun (WGS) entry which is preliminary data.</text>
</comment>
<dbReference type="SUPFAM" id="SSF52540">
    <property type="entry name" value="P-loop containing nucleoside triphosphate hydrolases"/>
    <property type="match status" value="1"/>
</dbReference>
<dbReference type="STRING" id="22663.A0A2I0IXG5"/>
<keyword evidence="4" id="KW-0547">Nucleotide-binding</keyword>
<feature type="transmembrane region" description="Helical" evidence="8">
    <location>
        <begin position="75"/>
        <end position="99"/>
    </location>
</feature>
<dbReference type="Gene3D" id="3.40.50.300">
    <property type="entry name" value="P-loop containing nucleotide triphosphate hydrolases"/>
    <property type="match status" value="1"/>
</dbReference>
<dbReference type="PANTHER" id="PTHR24223">
    <property type="entry name" value="ATP-BINDING CASSETTE SUB-FAMILY C"/>
    <property type="match status" value="1"/>
</dbReference>
<sequence length="618" mass="68739">MKTFWTLFCGATECSGDNAEKGCGWVIDPYSCINQILVISIDALLLLVFLVLLTYKSCSSKKSIAMSQSARFSPLRITAASFNGLLSLGYFSFGIWIIYEKIKTEQTVLPLHEWLTLLFQGLGWLLLSLTVSIRKLYFPFVGLTRFYAVVGSLFAGFLFISSVWEVLVKKLVTVGVMLDILSLPGAILLLLLVFERQDHGDSNGALYEPLQGREPEETVKILQEDDIPLLRREDRAETCYSRFTERIQKNKKDGSSDASSILWAIFYVERKSILASGILALIKVLALATGPLFLSAFVKLVQGEQAFEYEGYALTAAAICGKQLRISNAAEIIHSPGEIVTLVTADAYRIGEFPYWFHQIWSTSLQLCLALAIVYYAVGLATLAALVIIIVLVVGASPLAKLQSKYQKKLMEMQSRRVKATTEALTNMRVLKLYAWETHFKDVVEELRKEESEWIDKALAQKGNYLVLFWSSPTIVPAVTFWACYLLGISLNAGNVFTFLASLRIVQEPIRLIPDVVGAFIQAKVSFYRIVDFLEAPELQTKNVKQKKHEWGVDELAVIVEATEISWDSNPSSVKATLRNVNLAVKPAEKIAICGEVGSGKSTLLATILGEVLYVKGT</sequence>
<keyword evidence="3 8" id="KW-0812">Transmembrane</keyword>
<feature type="transmembrane region" description="Helical" evidence="8">
    <location>
        <begin position="136"/>
        <end position="160"/>
    </location>
</feature>
<dbReference type="InterPro" id="IPR011527">
    <property type="entry name" value="ABC1_TM_dom"/>
</dbReference>
<feature type="non-terminal residue" evidence="10">
    <location>
        <position position="618"/>
    </location>
</feature>
<keyword evidence="2" id="KW-0813">Transport</keyword>
<feature type="transmembrane region" description="Helical" evidence="8">
    <location>
        <begin position="172"/>
        <end position="194"/>
    </location>
</feature>
<dbReference type="AlphaFoldDB" id="A0A2I0IXG5"/>
<feature type="domain" description="ABC transmembrane type-1" evidence="9">
    <location>
        <begin position="334"/>
        <end position="522"/>
    </location>
</feature>
<evidence type="ECO:0000313" key="11">
    <source>
        <dbReference type="Proteomes" id="UP000233551"/>
    </source>
</evidence>
<reference evidence="10 11" key="1">
    <citation type="submission" date="2017-11" db="EMBL/GenBank/DDBJ databases">
        <title>De-novo sequencing of pomegranate (Punica granatum L.) genome.</title>
        <authorList>
            <person name="Akparov Z."/>
            <person name="Amiraslanov A."/>
            <person name="Hajiyeva S."/>
            <person name="Abbasov M."/>
            <person name="Kaur K."/>
            <person name="Hamwieh A."/>
            <person name="Solovyev V."/>
            <person name="Salamov A."/>
            <person name="Braich B."/>
            <person name="Kosarev P."/>
            <person name="Mahmoud A."/>
            <person name="Hajiyev E."/>
            <person name="Babayeva S."/>
            <person name="Izzatullayeva V."/>
            <person name="Mammadov A."/>
            <person name="Mammadov A."/>
            <person name="Sharifova S."/>
            <person name="Ojaghi J."/>
            <person name="Eynullazada K."/>
            <person name="Bayramov B."/>
            <person name="Abdulazimova A."/>
            <person name="Shahmuradov I."/>
        </authorList>
    </citation>
    <scope>NUCLEOTIDE SEQUENCE [LARGE SCALE GENOMIC DNA]</scope>
    <source>
        <strain evidence="11">cv. AG2017</strain>
        <tissue evidence="10">Leaf</tissue>
    </source>
</reference>
<dbReference type="InterPro" id="IPR050173">
    <property type="entry name" value="ABC_transporter_C-like"/>
</dbReference>
<evidence type="ECO:0000313" key="10">
    <source>
        <dbReference type="EMBL" id="PKI48625.1"/>
    </source>
</evidence>